<sequence>MDMFKDNDHLAKGLLVGAQEFGLSSRESGLSSAKELSLTTGRYRGGDAGAADTGDEGPGPLAALFAFTKEDVAELTKRAREVSEVARSHSQEDITNAIDTWYGGYDFGFPTKRYCPWSVLKFLEKLAHGDTIKKAAGPYWFESDSMPGVAWQLRVRCYVVRKLAVVLLDDYRAKASGGSIRVADLGSKAEWELPDRDFQKVNIGRTTYARNGHSLHGAGELATLLLHLGCLTMGPGNILRIPNDEM</sequence>
<reference evidence="1" key="1">
    <citation type="submission" date="2022-07" db="EMBL/GenBank/DDBJ databases">
        <title>Phylogenomic reconstructions and comparative analyses of Kickxellomycotina fungi.</title>
        <authorList>
            <person name="Reynolds N.K."/>
            <person name="Stajich J.E."/>
            <person name="Barry K."/>
            <person name="Grigoriev I.V."/>
            <person name="Crous P."/>
            <person name="Smith M.E."/>
        </authorList>
    </citation>
    <scope>NUCLEOTIDE SEQUENCE</scope>
    <source>
        <strain evidence="1">BCRC 34780</strain>
    </source>
</reference>
<evidence type="ECO:0000313" key="2">
    <source>
        <dbReference type="Proteomes" id="UP001140087"/>
    </source>
</evidence>
<organism evidence="1 2">
    <name type="scientific">Coemansia helicoidea</name>
    <dbReference type="NCBI Taxonomy" id="1286919"/>
    <lineage>
        <taxon>Eukaryota</taxon>
        <taxon>Fungi</taxon>
        <taxon>Fungi incertae sedis</taxon>
        <taxon>Zoopagomycota</taxon>
        <taxon>Kickxellomycotina</taxon>
        <taxon>Kickxellomycetes</taxon>
        <taxon>Kickxellales</taxon>
        <taxon>Kickxellaceae</taxon>
        <taxon>Coemansia</taxon>
    </lineage>
</organism>
<evidence type="ECO:0000313" key="1">
    <source>
        <dbReference type="EMBL" id="KAJ2794736.1"/>
    </source>
</evidence>
<dbReference type="EMBL" id="JANBUN010002400">
    <property type="protein sequence ID" value="KAJ2794736.1"/>
    <property type="molecule type" value="Genomic_DNA"/>
</dbReference>
<protein>
    <submittedName>
        <fullName evidence="1">Uncharacterized protein</fullName>
    </submittedName>
</protein>
<comment type="caution">
    <text evidence="1">The sequence shown here is derived from an EMBL/GenBank/DDBJ whole genome shotgun (WGS) entry which is preliminary data.</text>
</comment>
<proteinExistence type="predicted"/>
<gene>
    <name evidence="1" type="ORF">H4R21_005387</name>
</gene>
<feature type="non-terminal residue" evidence="1">
    <location>
        <position position="246"/>
    </location>
</feature>
<accession>A0ACC1KTD5</accession>
<keyword evidence="2" id="KW-1185">Reference proteome</keyword>
<dbReference type="Proteomes" id="UP001140087">
    <property type="component" value="Unassembled WGS sequence"/>
</dbReference>
<name>A0ACC1KTD5_9FUNG</name>